<dbReference type="PANTHER" id="PTHR11774:SF4">
    <property type="entry name" value="GERANYLGERANYL TRANSFERASE TYPE-1 SUBUNIT BETA"/>
    <property type="match status" value="1"/>
</dbReference>
<keyword evidence="4 9" id="KW-0808">Transferase</keyword>
<evidence type="ECO:0000259" key="8">
    <source>
        <dbReference type="Pfam" id="PF00432"/>
    </source>
</evidence>
<gene>
    <name evidence="9" type="ORF">B0I35DRAFT_411333</name>
</gene>
<dbReference type="Proteomes" id="UP000813444">
    <property type="component" value="Unassembled WGS sequence"/>
</dbReference>
<evidence type="ECO:0000256" key="6">
    <source>
        <dbReference type="ARBA" id="ARBA00022737"/>
    </source>
</evidence>
<dbReference type="GO" id="GO:0005953">
    <property type="term" value="C:CAAX-protein geranylgeranyltransferase complex"/>
    <property type="evidence" value="ECO:0007669"/>
    <property type="project" value="TreeGrafter"/>
</dbReference>
<reference evidence="9" key="1">
    <citation type="journal article" date="2021" name="Nat. Commun.">
        <title>Genetic determinants of endophytism in the Arabidopsis root mycobiome.</title>
        <authorList>
            <person name="Mesny F."/>
            <person name="Miyauchi S."/>
            <person name="Thiergart T."/>
            <person name="Pickel B."/>
            <person name="Atanasova L."/>
            <person name="Karlsson M."/>
            <person name="Huettel B."/>
            <person name="Barry K.W."/>
            <person name="Haridas S."/>
            <person name="Chen C."/>
            <person name="Bauer D."/>
            <person name="Andreopoulos W."/>
            <person name="Pangilinan J."/>
            <person name="LaButti K."/>
            <person name="Riley R."/>
            <person name="Lipzen A."/>
            <person name="Clum A."/>
            <person name="Drula E."/>
            <person name="Henrissat B."/>
            <person name="Kohler A."/>
            <person name="Grigoriev I.V."/>
            <person name="Martin F.M."/>
            <person name="Hacquard S."/>
        </authorList>
    </citation>
    <scope>NUCLEOTIDE SEQUENCE</scope>
    <source>
        <strain evidence="9">MPI-CAGE-CH-0235</strain>
    </source>
</reference>
<feature type="domain" description="Prenyltransferase alpha-alpha toroid" evidence="8">
    <location>
        <begin position="9"/>
        <end position="376"/>
    </location>
</feature>
<evidence type="ECO:0000313" key="9">
    <source>
        <dbReference type="EMBL" id="KAH7312630.1"/>
    </source>
</evidence>
<dbReference type="PANTHER" id="PTHR11774">
    <property type="entry name" value="GERANYLGERANYL TRANSFERASE TYPE BETA SUBUNIT"/>
    <property type="match status" value="1"/>
</dbReference>
<accession>A0A8K0WNL9</accession>
<dbReference type="Gene3D" id="1.50.10.20">
    <property type="match status" value="1"/>
</dbReference>
<protein>
    <submittedName>
        <fullName evidence="9">Geranylgeranyl transferase type I beta subunit</fullName>
    </submittedName>
</protein>
<evidence type="ECO:0000313" key="10">
    <source>
        <dbReference type="Proteomes" id="UP000813444"/>
    </source>
</evidence>
<evidence type="ECO:0000256" key="3">
    <source>
        <dbReference type="ARBA" id="ARBA00022602"/>
    </source>
</evidence>
<dbReference type="OrthoDB" id="24893at2759"/>
<evidence type="ECO:0000256" key="2">
    <source>
        <dbReference type="ARBA" id="ARBA00010497"/>
    </source>
</evidence>
<dbReference type="InterPro" id="IPR001330">
    <property type="entry name" value="Prenyltrans"/>
</dbReference>
<keyword evidence="3" id="KW-0637">Prenyltransferase</keyword>
<keyword evidence="5" id="KW-0479">Metal-binding</keyword>
<evidence type="ECO:0000256" key="4">
    <source>
        <dbReference type="ARBA" id="ARBA00022679"/>
    </source>
</evidence>
<proteinExistence type="inferred from homology"/>
<dbReference type="InterPro" id="IPR045089">
    <property type="entry name" value="PGGT1B-like"/>
</dbReference>
<keyword evidence="10" id="KW-1185">Reference proteome</keyword>
<keyword evidence="6" id="KW-0677">Repeat</keyword>
<dbReference type="EMBL" id="JAGPNK010000010">
    <property type="protein sequence ID" value="KAH7312630.1"/>
    <property type="molecule type" value="Genomic_DNA"/>
</dbReference>
<evidence type="ECO:0000256" key="7">
    <source>
        <dbReference type="ARBA" id="ARBA00022833"/>
    </source>
</evidence>
<comment type="cofactor">
    <cofactor evidence="1">
        <name>Zn(2+)</name>
        <dbReference type="ChEBI" id="CHEBI:29105"/>
    </cofactor>
</comment>
<comment type="similarity">
    <text evidence="2">Belongs to the protein prenyltransferase subunit beta family.</text>
</comment>
<comment type="caution">
    <text evidence="9">The sequence shown here is derived from an EMBL/GenBank/DDBJ whole genome shotgun (WGS) entry which is preliminary data.</text>
</comment>
<dbReference type="SUPFAM" id="SSF48239">
    <property type="entry name" value="Terpenoid cyclases/Protein prenyltransferases"/>
    <property type="match status" value="1"/>
</dbReference>
<evidence type="ECO:0000256" key="1">
    <source>
        <dbReference type="ARBA" id="ARBA00001947"/>
    </source>
</evidence>
<evidence type="ECO:0000256" key="5">
    <source>
        <dbReference type="ARBA" id="ARBA00022723"/>
    </source>
</evidence>
<dbReference type="Pfam" id="PF00432">
    <property type="entry name" value="Prenyltrans"/>
    <property type="match status" value="1"/>
</dbReference>
<dbReference type="GO" id="GO:0046872">
    <property type="term" value="F:metal ion binding"/>
    <property type="evidence" value="ECO:0007669"/>
    <property type="project" value="UniProtKB-KW"/>
</dbReference>
<dbReference type="InterPro" id="IPR008930">
    <property type="entry name" value="Terpenoid_cyclase/PrenylTrfase"/>
</dbReference>
<organism evidence="9 10">
    <name type="scientific">Stachybotrys elegans</name>
    <dbReference type="NCBI Taxonomy" id="80388"/>
    <lineage>
        <taxon>Eukaryota</taxon>
        <taxon>Fungi</taxon>
        <taxon>Dikarya</taxon>
        <taxon>Ascomycota</taxon>
        <taxon>Pezizomycotina</taxon>
        <taxon>Sordariomycetes</taxon>
        <taxon>Hypocreomycetidae</taxon>
        <taxon>Hypocreales</taxon>
        <taxon>Stachybotryaceae</taxon>
        <taxon>Stachybotrys</taxon>
    </lineage>
</organism>
<dbReference type="GO" id="GO:0004662">
    <property type="term" value="F:CAAX-protein geranylgeranyltransferase activity"/>
    <property type="evidence" value="ECO:0007669"/>
    <property type="project" value="TreeGrafter"/>
</dbReference>
<dbReference type="AlphaFoldDB" id="A0A8K0WNL9"/>
<keyword evidence="7" id="KW-0862">Zinc</keyword>
<name>A0A8K0WNL9_9HYPO</name>
<sequence length="408" mass="44819">MTAPDASSLQREKHIKYWQRCYTSFLPSAYTSNDSTRLTFACFIVSALDLLSVPLPARDRAAIRTWVLSLQHPDGGFCGSPTHALPGQRAHLGTANLAATFFALVLLGLAAEPEEAAARAAFVGVRRARLLRWLRRLQREDGSFGQNLWDGEPVGGKDMRHSYLASSIRWMLRAWERPGEDVDVDSMVAYIRQGQTYDGGLAESSLNESHAGYAFCGVATLAMLDRQSSTPAKDPESAVSRGIPDREALIKFLVCRQFAYLAKEEEDDVANDDSNFIQAESGALAYTHVGFNGRWNKKADTCYFWWVGGTLMLLDEAELINTRPACRYVLDITQHAIGGFGKAGGSPPDVFHSYLGLAALTTMGQEDLKPFDVGICCSKEVADKIQIASQGLLQLIEQEEEQLAAAAR</sequence>